<proteinExistence type="predicted"/>
<evidence type="ECO:0000313" key="1">
    <source>
        <dbReference type="EMBL" id="MEQ2272307.1"/>
    </source>
</evidence>
<name>A0ABV0WTI5_9TELE</name>
<dbReference type="Proteomes" id="UP001444071">
    <property type="component" value="Unassembled WGS sequence"/>
</dbReference>
<comment type="caution">
    <text evidence="1">The sequence shown here is derived from an EMBL/GenBank/DDBJ whole genome shotgun (WGS) entry which is preliminary data.</text>
</comment>
<gene>
    <name evidence="1" type="ORF">XENORESO_018519</name>
</gene>
<evidence type="ECO:0000313" key="2">
    <source>
        <dbReference type="Proteomes" id="UP001444071"/>
    </source>
</evidence>
<keyword evidence="2" id="KW-1185">Reference proteome</keyword>
<protein>
    <submittedName>
        <fullName evidence="1">Uncharacterized protein</fullName>
    </submittedName>
</protein>
<dbReference type="EMBL" id="JAHRIM010066621">
    <property type="protein sequence ID" value="MEQ2272307.1"/>
    <property type="molecule type" value="Genomic_DNA"/>
</dbReference>
<reference evidence="1 2" key="1">
    <citation type="submission" date="2021-06" db="EMBL/GenBank/DDBJ databases">
        <authorList>
            <person name="Palmer J.M."/>
        </authorList>
    </citation>
    <scope>NUCLEOTIDE SEQUENCE [LARGE SCALE GENOMIC DNA]</scope>
    <source>
        <strain evidence="1 2">XR_2019</strain>
        <tissue evidence="1">Muscle</tissue>
    </source>
</reference>
<organism evidence="1 2">
    <name type="scientific">Xenotaenia resolanae</name>
    <dbReference type="NCBI Taxonomy" id="208358"/>
    <lineage>
        <taxon>Eukaryota</taxon>
        <taxon>Metazoa</taxon>
        <taxon>Chordata</taxon>
        <taxon>Craniata</taxon>
        <taxon>Vertebrata</taxon>
        <taxon>Euteleostomi</taxon>
        <taxon>Actinopterygii</taxon>
        <taxon>Neopterygii</taxon>
        <taxon>Teleostei</taxon>
        <taxon>Neoteleostei</taxon>
        <taxon>Acanthomorphata</taxon>
        <taxon>Ovalentaria</taxon>
        <taxon>Atherinomorphae</taxon>
        <taxon>Cyprinodontiformes</taxon>
        <taxon>Goodeidae</taxon>
        <taxon>Xenotaenia</taxon>
    </lineage>
</organism>
<accession>A0ABV0WTI5</accession>
<sequence length="85" mass="9342">MVPQSTNAVGVNVDELHVSDFYSEKNVKTMFHYAHLCVGLSHKTPILLHVFCGNMTKVESIFVQSIVPSGKKQSPAAKHASSHLH</sequence>